<evidence type="ECO:0000313" key="14">
    <source>
        <dbReference type="Proteomes" id="UP000694429"/>
    </source>
</evidence>
<dbReference type="Proteomes" id="UP000002254">
    <property type="component" value="Chromosome 3"/>
</dbReference>
<dbReference type="Ensembl" id="ENSCAFT00000067392.2">
    <property type="protein sequence ID" value="ENSCAFP00000051433.1"/>
    <property type="gene ID" value="ENSCAFG00000010503.6"/>
</dbReference>
<keyword evidence="6 9" id="KW-0472">Membrane</keyword>
<evidence type="ECO:0000313" key="11">
    <source>
        <dbReference type="Ensembl" id="ENSCAFP00000051433.1"/>
    </source>
</evidence>
<dbReference type="InterPro" id="IPR007829">
    <property type="entry name" value="TM2"/>
</dbReference>
<evidence type="ECO:0000256" key="2">
    <source>
        <dbReference type="ARBA" id="ARBA00008284"/>
    </source>
</evidence>
<dbReference type="OrthoDB" id="10257855at2759"/>
<comment type="similarity">
    <text evidence="2">Belongs to the TM2 family.</text>
</comment>
<sequence>MQARRCLFISHLRVCAHTDASLLPLILNLMAKNELFYPPDMLSRDSQAKGLSPGFLYRNKCKNPVTPVISDRSYSSYNGNCQDSGRLLKCARQKCFALLGEAVRLLVYLKQDQDFKSQKNFIINMTCRFCWQLPETDYECSNSTSCMTVSCPRQRYTANCTVRDHIHCLGNRTFPKMLYCNWTGGYKWSTALALSITLGGFGADRFYLGQWREGLGKLFSFGGLGIWTLIDVLLIGVGYVGPADGSLYI</sequence>
<reference evidence="11 13" key="1">
    <citation type="journal article" date="2005" name="Nature">
        <title>Genome sequence, comparative analysis and haplotype structure of the domestic dog.</title>
        <authorList>
            <consortium name="Broad Sequencing Platform"/>
            <person name="Lindblad-Toh K."/>
            <person name="Wade C.M."/>
            <person name="Mikkelsen T.S."/>
            <person name="Karlsson E.K."/>
            <person name="Jaffe D.B."/>
            <person name="Kamal M."/>
            <person name="Clamp M."/>
            <person name="Chang J.L."/>
            <person name="Kulbokas E.J. III"/>
            <person name="Zody M.C."/>
            <person name="Mauceli E."/>
            <person name="Xie X."/>
            <person name="Breen M."/>
            <person name="Wayne R.K."/>
            <person name="Ostrander E.A."/>
            <person name="Ponting C.P."/>
            <person name="Galibert F."/>
            <person name="Smith D.R."/>
            <person name="DeJong P.J."/>
            <person name="Kirkness E."/>
            <person name="Alvarez P."/>
            <person name="Biagi T."/>
            <person name="Brockman W."/>
            <person name="Butler J."/>
            <person name="Chin C.W."/>
            <person name="Cook A."/>
            <person name="Cuff J."/>
            <person name="Daly M.J."/>
            <person name="DeCaprio D."/>
            <person name="Gnerre S."/>
            <person name="Grabherr M."/>
            <person name="Kellis M."/>
            <person name="Kleber M."/>
            <person name="Bardeleben C."/>
            <person name="Goodstadt L."/>
            <person name="Heger A."/>
            <person name="Hitte C."/>
            <person name="Kim L."/>
            <person name="Koepfli K.P."/>
            <person name="Parker H.G."/>
            <person name="Pollinger J.P."/>
            <person name="Searle S.M."/>
            <person name="Sutter N.B."/>
            <person name="Thomas R."/>
            <person name="Webber C."/>
            <person name="Baldwin J."/>
            <person name="Abebe A."/>
            <person name="Abouelleil A."/>
            <person name="Aftuck L."/>
            <person name="Ait-Zahra M."/>
            <person name="Aldredge T."/>
            <person name="Allen N."/>
            <person name="An P."/>
            <person name="Anderson S."/>
            <person name="Antoine C."/>
            <person name="Arachchi H."/>
            <person name="Aslam A."/>
            <person name="Ayotte L."/>
            <person name="Bachantsang P."/>
            <person name="Barry A."/>
            <person name="Bayul T."/>
            <person name="Benamara M."/>
            <person name="Berlin A."/>
            <person name="Bessette D."/>
            <person name="Blitshteyn B."/>
            <person name="Bloom T."/>
            <person name="Blye J."/>
            <person name="Boguslavskiy L."/>
            <person name="Bonnet C."/>
            <person name="Boukhgalter B."/>
            <person name="Brown A."/>
            <person name="Cahill P."/>
            <person name="Calixte N."/>
            <person name="Camarata J."/>
            <person name="Cheshatsang Y."/>
            <person name="Chu J."/>
            <person name="Citroen M."/>
            <person name="Collymore A."/>
            <person name="Cooke P."/>
            <person name="Dawoe T."/>
            <person name="Daza R."/>
            <person name="Decktor K."/>
            <person name="DeGray S."/>
            <person name="Dhargay N."/>
            <person name="Dooley K."/>
            <person name="Dooley K."/>
            <person name="Dorje P."/>
            <person name="Dorjee K."/>
            <person name="Dorris L."/>
            <person name="Duffey N."/>
            <person name="Dupes A."/>
            <person name="Egbiremolen O."/>
            <person name="Elong R."/>
            <person name="Falk J."/>
            <person name="Farina A."/>
            <person name="Faro S."/>
            <person name="Ferguson D."/>
            <person name="Ferreira P."/>
            <person name="Fisher S."/>
            <person name="FitzGerald M."/>
            <person name="Foley K."/>
            <person name="Foley C."/>
            <person name="Franke A."/>
            <person name="Friedrich D."/>
            <person name="Gage D."/>
            <person name="Garber M."/>
            <person name="Gearin G."/>
            <person name="Giannoukos G."/>
            <person name="Goode T."/>
            <person name="Goyette A."/>
            <person name="Graham J."/>
            <person name="Grandbois E."/>
            <person name="Gyaltsen K."/>
            <person name="Hafez N."/>
            <person name="Hagopian D."/>
            <person name="Hagos B."/>
            <person name="Hall J."/>
            <person name="Healy C."/>
            <person name="Hegarty R."/>
            <person name="Honan T."/>
            <person name="Horn A."/>
            <person name="Houde N."/>
            <person name="Hughes L."/>
            <person name="Hunnicutt L."/>
            <person name="Husby M."/>
            <person name="Jester B."/>
            <person name="Jones C."/>
            <person name="Kamat A."/>
            <person name="Kanga B."/>
            <person name="Kells C."/>
            <person name="Khazanovich D."/>
            <person name="Kieu A.C."/>
            <person name="Kisner P."/>
            <person name="Kumar M."/>
            <person name="Lance K."/>
            <person name="Landers T."/>
            <person name="Lara M."/>
            <person name="Lee W."/>
            <person name="Leger J.P."/>
            <person name="Lennon N."/>
            <person name="Leuper L."/>
            <person name="LeVine S."/>
            <person name="Liu J."/>
            <person name="Liu X."/>
            <person name="Lokyitsang Y."/>
            <person name="Lokyitsang T."/>
            <person name="Lui A."/>
            <person name="Macdonald J."/>
            <person name="Major J."/>
            <person name="Marabella R."/>
            <person name="Maru K."/>
            <person name="Matthews C."/>
            <person name="McDonough S."/>
            <person name="Mehta T."/>
            <person name="Meldrim J."/>
            <person name="Melnikov A."/>
            <person name="Meneus L."/>
            <person name="Mihalev A."/>
            <person name="Mihova T."/>
            <person name="Miller K."/>
            <person name="Mittelman R."/>
            <person name="Mlenga V."/>
            <person name="Mulrain L."/>
            <person name="Munson G."/>
            <person name="Navidi A."/>
            <person name="Naylor J."/>
            <person name="Nguyen T."/>
            <person name="Nguyen N."/>
            <person name="Nguyen C."/>
            <person name="Nguyen T."/>
            <person name="Nicol R."/>
            <person name="Norbu N."/>
            <person name="Norbu C."/>
            <person name="Novod N."/>
            <person name="Nyima T."/>
            <person name="Olandt P."/>
            <person name="O'Neill B."/>
            <person name="O'Neill K."/>
            <person name="Osman S."/>
            <person name="Oyono L."/>
            <person name="Patti C."/>
            <person name="Perrin D."/>
            <person name="Phunkhang P."/>
            <person name="Pierre F."/>
            <person name="Priest M."/>
            <person name="Rachupka A."/>
            <person name="Raghuraman S."/>
            <person name="Rameau R."/>
            <person name="Ray V."/>
            <person name="Raymond C."/>
            <person name="Rege F."/>
            <person name="Rise C."/>
            <person name="Rogers J."/>
            <person name="Rogov P."/>
            <person name="Sahalie J."/>
            <person name="Settipalli S."/>
            <person name="Sharpe T."/>
            <person name="Shea T."/>
            <person name="Sheehan M."/>
            <person name="Sherpa N."/>
            <person name="Shi J."/>
            <person name="Shih D."/>
            <person name="Sloan J."/>
            <person name="Smith C."/>
            <person name="Sparrow T."/>
            <person name="Stalker J."/>
            <person name="Stange-Thomann N."/>
            <person name="Stavropoulos S."/>
            <person name="Stone C."/>
            <person name="Stone S."/>
            <person name="Sykes S."/>
            <person name="Tchuinga P."/>
            <person name="Tenzing P."/>
            <person name="Tesfaye S."/>
            <person name="Thoulutsang D."/>
            <person name="Thoulutsang Y."/>
            <person name="Topham K."/>
            <person name="Topping I."/>
            <person name="Tsamla T."/>
            <person name="Vassiliev H."/>
            <person name="Venkataraman V."/>
            <person name="Vo A."/>
            <person name="Wangchuk T."/>
            <person name="Wangdi T."/>
            <person name="Weiand M."/>
            <person name="Wilkinson J."/>
            <person name="Wilson A."/>
            <person name="Yadav S."/>
            <person name="Yang S."/>
            <person name="Yang X."/>
            <person name="Young G."/>
            <person name="Yu Q."/>
            <person name="Zainoun J."/>
            <person name="Zembek L."/>
            <person name="Zimmer A."/>
            <person name="Lander E.S."/>
        </authorList>
    </citation>
    <scope>NUCLEOTIDE SEQUENCE [LARGE SCALE GENOMIC DNA]</scope>
    <source>
        <strain evidence="11">Boxer</strain>
    </source>
</reference>
<evidence type="ECO:0000256" key="1">
    <source>
        <dbReference type="ARBA" id="ARBA00004141"/>
    </source>
</evidence>
<protein>
    <recommendedName>
        <fullName evidence="8">TM2 domain-containing protein 3</fullName>
    </recommendedName>
</protein>
<dbReference type="InterPro" id="IPR050932">
    <property type="entry name" value="TM2D1-3-like"/>
</dbReference>
<dbReference type="Proteomes" id="UP000694429">
    <property type="component" value="Chromosome 3"/>
</dbReference>
<feature type="domain" description="TM2" evidence="10">
    <location>
        <begin position="185"/>
        <end position="232"/>
    </location>
</feature>
<keyword evidence="5 9" id="KW-1133">Transmembrane helix</keyword>
<dbReference type="PANTHER" id="PTHR21016">
    <property type="entry name" value="BETA-AMYLOID BINDING PROTEIN-RELATED"/>
    <property type="match status" value="1"/>
</dbReference>
<keyword evidence="4" id="KW-0732">Signal</keyword>
<dbReference type="Pfam" id="PF05154">
    <property type="entry name" value="TM2"/>
    <property type="match status" value="1"/>
</dbReference>
<proteinExistence type="inferred from homology"/>
<reference evidence="12" key="3">
    <citation type="submission" date="2025-05" db="UniProtKB">
        <authorList>
            <consortium name="Ensembl"/>
        </authorList>
    </citation>
    <scope>IDENTIFICATION</scope>
</reference>
<dbReference type="PANTHER" id="PTHR21016:SF7">
    <property type="entry name" value="TM2 DOMAIN-CONTAINING PROTEIN 3"/>
    <property type="match status" value="1"/>
</dbReference>
<evidence type="ECO:0000313" key="12">
    <source>
        <dbReference type="Ensembl" id="ENSCAFP00030003743.1"/>
    </source>
</evidence>
<dbReference type="GO" id="GO:0016020">
    <property type="term" value="C:membrane"/>
    <property type="evidence" value="ECO:0007669"/>
    <property type="project" value="UniProtKB-SubCell"/>
</dbReference>
<feature type="transmembrane region" description="Helical" evidence="9">
    <location>
        <begin position="218"/>
        <end position="240"/>
    </location>
</feature>
<accession>A0A8C0LYU4</accession>
<evidence type="ECO:0000256" key="4">
    <source>
        <dbReference type="ARBA" id="ARBA00022729"/>
    </source>
</evidence>
<evidence type="ECO:0000256" key="3">
    <source>
        <dbReference type="ARBA" id="ARBA00022692"/>
    </source>
</evidence>
<evidence type="ECO:0000256" key="6">
    <source>
        <dbReference type="ARBA" id="ARBA00023136"/>
    </source>
</evidence>
<evidence type="ECO:0000256" key="5">
    <source>
        <dbReference type="ARBA" id="ARBA00022989"/>
    </source>
</evidence>
<evidence type="ECO:0000256" key="8">
    <source>
        <dbReference type="ARBA" id="ARBA00040897"/>
    </source>
</evidence>
<keyword evidence="7" id="KW-0325">Glycoprotein</keyword>
<evidence type="ECO:0000256" key="9">
    <source>
        <dbReference type="SAM" id="Phobius"/>
    </source>
</evidence>
<comment type="subcellular location">
    <subcellularLocation>
        <location evidence="1">Membrane</location>
        <topology evidence="1">Multi-pass membrane protein</topology>
    </subcellularLocation>
</comment>
<keyword evidence="3 9" id="KW-0812">Transmembrane</keyword>
<gene>
    <name evidence="12" type="primary">TM2D3</name>
</gene>
<reference evidence="12" key="2">
    <citation type="submission" date="2019-03" db="EMBL/GenBank/DDBJ databases">
        <authorList>
            <person name="Warren W.C."/>
            <person name="Johnson G.S."/>
        </authorList>
    </citation>
    <scope>NUCLEOTIDE SEQUENCE [LARGE SCALE GENOMIC DNA]</scope>
    <source>
        <strain evidence="12">Basenji</strain>
    </source>
</reference>
<evidence type="ECO:0000256" key="7">
    <source>
        <dbReference type="ARBA" id="ARBA00023180"/>
    </source>
</evidence>
<organism evidence="12 14">
    <name type="scientific">Canis lupus familiaris</name>
    <name type="common">Dog</name>
    <name type="synonym">Canis familiaris</name>
    <dbReference type="NCBI Taxonomy" id="9615"/>
    <lineage>
        <taxon>Eukaryota</taxon>
        <taxon>Metazoa</taxon>
        <taxon>Chordata</taxon>
        <taxon>Craniata</taxon>
        <taxon>Vertebrata</taxon>
        <taxon>Euteleostomi</taxon>
        <taxon>Mammalia</taxon>
        <taxon>Eutheria</taxon>
        <taxon>Laurasiatheria</taxon>
        <taxon>Carnivora</taxon>
        <taxon>Caniformia</taxon>
        <taxon>Canidae</taxon>
        <taxon>Canis</taxon>
    </lineage>
</organism>
<evidence type="ECO:0000313" key="13">
    <source>
        <dbReference type="Proteomes" id="UP000002254"/>
    </source>
</evidence>
<dbReference type="AlphaFoldDB" id="A0A8C0LYU4"/>
<evidence type="ECO:0000259" key="10">
    <source>
        <dbReference type="Pfam" id="PF05154"/>
    </source>
</evidence>
<name>A0A8C0LYU4_CANLF</name>
<dbReference type="Ensembl" id="ENSCAFT00030004215.1">
    <property type="protein sequence ID" value="ENSCAFP00030003743.1"/>
    <property type="gene ID" value="ENSCAFG00030002228.1"/>
</dbReference>